<evidence type="ECO:0000313" key="1">
    <source>
        <dbReference type="EMBL" id="EQD49173.1"/>
    </source>
</evidence>
<gene>
    <name evidence="1" type="ORF">B1B_11767</name>
</gene>
<sequence length="203" mass="22293">MKEVGELASRAGADILECVEIENATEISMHLEMKDEQASARRISELLPEKKSTVEPPPDVLNAFSILGNTVRKTFSPLDPENRTAVVYLDDTRESLVSDSFTNAAGIVSRLKETGLKLDSFTSEDFQAGIEQYNQVIVIGRNEHLKERYKALNAGLKAKRSVFISTGVPADVGLLSDEIGYISTYSTKIDTVLGAVLRAFGFY</sequence>
<proteinExistence type="predicted"/>
<protein>
    <submittedName>
        <fullName evidence="1">Beta-hexosaminidase</fullName>
    </submittedName>
</protein>
<accession>T0ZX85</accession>
<reference evidence="1" key="2">
    <citation type="journal article" date="2014" name="ISME J.">
        <title>Microbial stratification in low pH oxic and suboxic macroscopic growths along an acid mine drainage.</title>
        <authorList>
            <person name="Mendez-Garcia C."/>
            <person name="Mesa V."/>
            <person name="Sprenger R.R."/>
            <person name="Richter M."/>
            <person name="Diez M.S."/>
            <person name="Solano J."/>
            <person name="Bargiela R."/>
            <person name="Golyshina O.V."/>
            <person name="Manteca A."/>
            <person name="Ramos J.L."/>
            <person name="Gallego J.R."/>
            <person name="Llorente I."/>
            <person name="Martins Dos Santos V.A."/>
            <person name="Jensen O.N."/>
            <person name="Pelaez A.I."/>
            <person name="Sanchez J."/>
            <person name="Ferrer M."/>
        </authorList>
    </citation>
    <scope>NUCLEOTIDE SEQUENCE</scope>
</reference>
<name>T0ZX85_9ZZZZ</name>
<organism evidence="1">
    <name type="scientific">mine drainage metagenome</name>
    <dbReference type="NCBI Taxonomy" id="410659"/>
    <lineage>
        <taxon>unclassified sequences</taxon>
        <taxon>metagenomes</taxon>
        <taxon>ecological metagenomes</taxon>
    </lineage>
</organism>
<dbReference type="AlphaFoldDB" id="T0ZX85"/>
<comment type="caution">
    <text evidence="1">The sequence shown here is derived from an EMBL/GenBank/DDBJ whole genome shotgun (WGS) entry which is preliminary data.</text>
</comment>
<dbReference type="EMBL" id="AUZY01007675">
    <property type="protein sequence ID" value="EQD49173.1"/>
    <property type="molecule type" value="Genomic_DNA"/>
</dbReference>
<reference evidence="1" key="1">
    <citation type="submission" date="2013-08" db="EMBL/GenBank/DDBJ databases">
        <authorList>
            <person name="Mendez C."/>
            <person name="Richter M."/>
            <person name="Ferrer M."/>
            <person name="Sanchez J."/>
        </authorList>
    </citation>
    <scope>NUCLEOTIDE SEQUENCE</scope>
</reference>